<evidence type="ECO:0000256" key="3">
    <source>
        <dbReference type="ARBA" id="ARBA00022750"/>
    </source>
</evidence>
<evidence type="ECO:0000256" key="2">
    <source>
        <dbReference type="ARBA" id="ARBA00022723"/>
    </source>
</evidence>
<dbReference type="Proteomes" id="UP001151760">
    <property type="component" value="Unassembled WGS sequence"/>
</dbReference>
<evidence type="ECO:0000256" key="5">
    <source>
        <dbReference type="PROSITE-ProRule" id="PRU00047"/>
    </source>
</evidence>
<gene>
    <name evidence="8" type="ORF">Tco_0751784</name>
</gene>
<keyword evidence="5" id="KW-0862">Zinc</keyword>
<accession>A0ABQ4Z512</accession>
<protein>
    <submittedName>
        <fullName evidence="8">Retrovirus-related pol polyprotein from transposon TNT 1-94</fullName>
    </submittedName>
</protein>
<dbReference type="InterPro" id="IPR036397">
    <property type="entry name" value="RNaseH_sf"/>
</dbReference>
<name>A0ABQ4Z512_9ASTR</name>
<dbReference type="PROSITE" id="PS50158">
    <property type="entry name" value="ZF_CCHC"/>
    <property type="match status" value="1"/>
</dbReference>
<proteinExistence type="predicted"/>
<dbReference type="Pfam" id="PF22936">
    <property type="entry name" value="Pol_BBD"/>
    <property type="match status" value="2"/>
</dbReference>
<comment type="caution">
    <text evidence="8">The sequence shown here is derived from an EMBL/GenBank/DDBJ whole genome shotgun (WGS) entry which is preliminary data.</text>
</comment>
<dbReference type="SUPFAM" id="SSF57756">
    <property type="entry name" value="Retrovirus zinc finger-like domains"/>
    <property type="match status" value="1"/>
</dbReference>
<dbReference type="Pfam" id="PF00098">
    <property type="entry name" value="zf-CCHC"/>
    <property type="match status" value="1"/>
</dbReference>
<dbReference type="Pfam" id="PF13976">
    <property type="entry name" value="gag_pre-integrs"/>
    <property type="match status" value="1"/>
</dbReference>
<evidence type="ECO:0000313" key="9">
    <source>
        <dbReference type="Proteomes" id="UP001151760"/>
    </source>
</evidence>
<evidence type="ECO:0000313" key="8">
    <source>
        <dbReference type="EMBL" id="GJS85243.1"/>
    </source>
</evidence>
<keyword evidence="9" id="KW-1185">Reference proteome</keyword>
<dbReference type="SMART" id="SM00343">
    <property type="entry name" value="ZnF_C2HC"/>
    <property type="match status" value="1"/>
</dbReference>
<dbReference type="Gene3D" id="3.30.420.10">
    <property type="entry name" value="Ribonuclease H-like superfamily/Ribonuclease H"/>
    <property type="match status" value="1"/>
</dbReference>
<keyword evidence="1" id="KW-0645">Protease</keyword>
<dbReference type="InterPro" id="IPR025724">
    <property type="entry name" value="GAG-pre-integrase_dom"/>
</dbReference>
<dbReference type="InterPro" id="IPR039537">
    <property type="entry name" value="Retrotran_Ty1/copia-like"/>
</dbReference>
<reference evidence="8" key="1">
    <citation type="journal article" date="2022" name="Int. J. Mol. Sci.">
        <title>Draft Genome of Tanacetum Coccineum: Genomic Comparison of Closely Related Tanacetum-Family Plants.</title>
        <authorList>
            <person name="Yamashiro T."/>
            <person name="Shiraishi A."/>
            <person name="Nakayama K."/>
            <person name="Satake H."/>
        </authorList>
    </citation>
    <scope>NUCLEOTIDE SEQUENCE</scope>
</reference>
<keyword evidence="5" id="KW-0863">Zinc-finger</keyword>
<evidence type="ECO:0000256" key="4">
    <source>
        <dbReference type="ARBA" id="ARBA00022801"/>
    </source>
</evidence>
<evidence type="ECO:0000259" key="7">
    <source>
        <dbReference type="PROSITE" id="PS50158"/>
    </source>
</evidence>
<evidence type="ECO:0000256" key="6">
    <source>
        <dbReference type="SAM" id="MobiDB-lite"/>
    </source>
</evidence>
<dbReference type="InterPro" id="IPR013103">
    <property type="entry name" value="RVT_2"/>
</dbReference>
<dbReference type="InterPro" id="IPR012337">
    <property type="entry name" value="RNaseH-like_sf"/>
</dbReference>
<reference evidence="8" key="2">
    <citation type="submission" date="2022-01" db="EMBL/GenBank/DDBJ databases">
        <authorList>
            <person name="Yamashiro T."/>
            <person name="Shiraishi A."/>
            <person name="Satake H."/>
            <person name="Nakayama K."/>
        </authorList>
    </citation>
    <scope>NUCLEOTIDE SEQUENCE</scope>
</reference>
<feature type="region of interest" description="Disordered" evidence="6">
    <location>
        <begin position="499"/>
        <end position="518"/>
    </location>
</feature>
<dbReference type="SUPFAM" id="SSF56672">
    <property type="entry name" value="DNA/RNA polymerases"/>
    <property type="match status" value="1"/>
</dbReference>
<organism evidence="8 9">
    <name type="scientific">Tanacetum coccineum</name>
    <dbReference type="NCBI Taxonomy" id="301880"/>
    <lineage>
        <taxon>Eukaryota</taxon>
        <taxon>Viridiplantae</taxon>
        <taxon>Streptophyta</taxon>
        <taxon>Embryophyta</taxon>
        <taxon>Tracheophyta</taxon>
        <taxon>Spermatophyta</taxon>
        <taxon>Magnoliopsida</taxon>
        <taxon>eudicotyledons</taxon>
        <taxon>Gunneridae</taxon>
        <taxon>Pentapetalae</taxon>
        <taxon>asterids</taxon>
        <taxon>campanulids</taxon>
        <taxon>Asterales</taxon>
        <taxon>Asteraceae</taxon>
        <taxon>Asteroideae</taxon>
        <taxon>Anthemideae</taxon>
        <taxon>Anthemidinae</taxon>
        <taxon>Tanacetum</taxon>
    </lineage>
</organism>
<dbReference type="InterPro" id="IPR043502">
    <property type="entry name" value="DNA/RNA_pol_sf"/>
</dbReference>
<dbReference type="EMBL" id="BQNB010011036">
    <property type="protein sequence ID" value="GJS85243.1"/>
    <property type="molecule type" value="Genomic_DNA"/>
</dbReference>
<feature type="domain" description="CCHC-type" evidence="7">
    <location>
        <begin position="88"/>
        <end position="105"/>
    </location>
</feature>
<sequence>NLKVYEVILEKDLEIAKNKKEKYKSLALKAKQVLSDDDTSSSDSNDEEYAMAVRDFKKFFRRRGKFVRQPYDDKKNFRKIKEERREDRRCFKCGDPNHFISDCPKNSFGDQKAFVVGSWSDSGDDSKKEEICLMAHSNEVRQKVKLDPDEWIQDSGCTRHMTGNKDLFSSYKPFDGGNVLFGSNTKSKIIGKDALLLIPRFSPTIKSLLMNKEKLLELAKIPLNENCSAMLLKKLLEKLGDPGKFLIPFAPQCYHSAAVRFWGCDIIAEAYEWDEEEVSSDDNEMVEVKVLMTLAKENDVISKEGAINGECVKISMRKHVNTEILKENKNLRIELKELTVIIETCINSSNKVNQCIIEQIPSQKKRILGVDQLTEDPSSSGKKDLVCVKSSADGTKVSIPSVERPCLSEAEGFILPNHDTGRIFPAESQRNTTDPSVVVINSSVTEYDSADESLVCSTHLPPLKKLDGAEPISGPKTIKTILMSKSTFKAKTLKGVTLNKPSSAHAKGNKSSLASKVNSAPAGKLKSVKIKDDTPLAIVMKELNDLKLQISKNQSSYSKSNQPQQIIYLMSAYTIPYVDYAEVRTMTQMVIIRLFLLKERSIKEILNMPSKDVKLVVAQLIPQLITMILNGSKECDIRKPIWYLDSRCSRHMTGVKSHLYIYMEQLGPKVVFGDDSTCITEGYCSIKCNGIVFTKLAFVNGLKYKLISIRQLCDAKYIIQFDEKRGTIFNSNNEIVMIAQRVRDVYVLDMTSSAQESCFFAKASENLNWLWHKRLNHLNFKTINKLAKQNFVIGLPSLVYSKDKSCSSCEKGKHHRASFKTKQTSSIKKCLHFLHVDLFGPVTPRSINHEKYTLVIVDEYSRYTWVYFLKKKSQAPEIIMAFIKRVENQNNIKVKQLRTDNVYIYNHKDHLGKFDEKADDGYLLGYSLVYPRLQSLSTQVFEALQHPLWVYAMQDELNQFARNKVWTLVPAPYGKIIIGSKWVFRNKRDETGIVIKNKARLIAQGYNQQEGINYDETFDPVARLEAIRIFLAFATYMNFIVYQMDVKSAFLNGKLKEEVYVKQPLGFESNEFPNNVCKLDKALYGLKQAPRAWYETLSTFLTEHKFVRVKTLMVPPNNLGPDLSGKAVNETQYRGFDLRGYSDSDYAGCNMDKKSTSVACQLLRGKLVCRSAKKQQYVAISLAEDKYVAAGRCYANILWIKSQLTDYNIIYEKLPIFFNNTSAIAISNNPVLHSRIKHIDIRYHFIIDHVLKGDIELHFIPTQYQLADIFTKPLDEPTFKRLIVELGMLNIDSKPEASVLTEENRSFSAFIQN</sequence>
<keyword evidence="4" id="KW-0378">Hydrolase</keyword>
<feature type="compositionally biased region" description="Polar residues" evidence="6">
    <location>
        <begin position="509"/>
        <end position="518"/>
    </location>
</feature>
<keyword evidence="3" id="KW-0064">Aspartyl protease</keyword>
<evidence type="ECO:0000256" key="1">
    <source>
        <dbReference type="ARBA" id="ARBA00022670"/>
    </source>
</evidence>
<feature type="non-terminal residue" evidence="8">
    <location>
        <position position="1"/>
    </location>
</feature>
<dbReference type="InterPro" id="IPR054722">
    <property type="entry name" value="PolX-like_BBD"/>
</dbReference>
<dbReference type="InterPro" id="IPR036875">
    <property type="entry name" value="Znf_CCHC_sf"/>
</dbReference>
<dbReference type="Gene3D" id="4.10.60.10">
    <property type="entry name" value="Zinc finger, CCHC-type"/>
    <property type="match status" value="1"/>
</dbReference>
<dbReference type="SUPFAM" id="SSF53098">
    <property type="entry name" value="Ribonuclease H-like"/>
    <property type="match status" value="1"/>
</dbReference>
<dbReference type="PANTHER" id="PTHR42648">
    <property type="entry name" value="TRANSPOSASE, PUTATIVE-RELATED"/>
    <property type="match status" value="1"/>
</dbReference>
<dbReference type="InterPro" id="IPR001878">
    <property type="entry name" value="Znf_CCHC"/>
</dbReference>
<keyword evidence="2" id="KW-0479">Metal-binding</keyword>
<dbReference type="CDD" id="cd09272">
    <property type="entry name" value="RNase_HI_RT_Ty1"/>
    <property type="match status" value="1"/>
</dbReference>
<dbReference type="Pfam" id="PF07727">
    <property type="entry name" value="RVT_2"/>
    <property type="match status" value="1"/>
</dbReference>
<dbReference type="PANTHER" id="PTHR42648:SF32">
    <property type="entry name" value="RIBONUCLEASE H-LIKE DOMAIN, GAG-PRE-INTEGRASE DOMAIN PROTEIN-RELATED"/>
    <property type="match status" value="1"/>
</dbReference>